<dbReference type="SUPFAM" id="SSF81665">
    <property type="entry name" value="Calcium ATPase, transmembrane domain M"/>
    <property type="match status" value="1"/>
</dbReference>
<dbReference type="OrthoDB" id="5096074at2759"/>
<feature type="region of interest" description="Disordered" evidence="15">
    <location>
        <begin position="1"/>
        <end position="81"/>
    </location>
</feature>
<keyword evidence="14 16" id="KW-0472">Membrane</keyword>
<dbReference type="Proteomes" id="UP000054481">
    <property type="component" value="Unassembled WGS sequence"/>
</dbReference>
<evidence type="ECO:0000313" key="20">
    <source>
        <dbReference type="Proteomes" id="UP000054481"/>
    </source>
</evidence>
<evidence type="ECO:0000256" key="3">
    <source>
        <dbReference type="ARBA" id="ARBA00022448"/>
    </source>
</evidence>
<dbReference type="InterPro" id="IPR023298">
    <property type="entry name" value="ATPase_P-typ_TM_dom_sf"/>
</dbReference>
<keyword evidence="10" id="KW-0460">Magnesium</keyword>
<feature type="compositionally biased region" description="Basic and acidic residues" evidence="15">
    <location>
        <begin position="26"/>
        <end position="35"/>
    </location>
</feature>
<dbReference type="PANTHER" id="PTHR24093:SF369">
    <property type="entry name" value="CALCIUM-TRANSPORTING ATPASE"/>
    <property type="match status" value="1"/>
</dbReference>
<feature type="domain" description="P-type ATPase A" evidence="17">
    <location>
        <begin position="298"/>
        <end position="413"/>
    </location>
</feature>
<feature type="transmembrane region" description="Helical" evidence="16">
    <location>
        <begin position="434"/>
        <end position="456"/>
    </location>
</feature>
<dbReference type="EMBL" id="KQ030692">
    <property type="protein sequence ID" value="KJZ69650.1"/>
    <property type="molecule type" value="Genomic_DNA"/>
</dbReference>
<evidence type="ECO:0000313" key="19">
    <source>
        <dbReference type="EMBL" id="KJZ69650.1"/>
    </source>
</evidence>
<dbReference type="GO" id="GO:0006874">
    <property type="term" value="P:intracellular calcium ion homeostasis"/>
    <property type="evidence" value="ECO:0007669"/>
    <property type="project" value="TreeGrafter"/>
</dbReference>
<keyword evidence="5 16" id="KW-0812">Transmembrane</keyword>
<evidence type="ECO:0000256" key="5">
    <source>
        <dbReference type="ARBA" id="ARBA00022692"/>
    </source>
</evidence>
<organism evidence="19 20">
    <name type="scientific">Hirsutella minnesotensis 3608</name>
    <dbReference type="NCBI Taxonomy" id="1043627"/>
    <lineage>
        <taxon>Eukaryota</taxon>
        <taxon>Fungi</taxon>
        <taxon>Dikarya</taxon>
        <taxon>Ascomycota</taxon>
        <taxon>Pezizomycotina</taxon>
        <taxon>Sordariomycetes</taxon>
        <taxon>Hypocreomycetidae</taxon>
        <taxon>Hypocreales</taxon>
        <taxon>Ophiocordycipitaceae</taxon>
        <taxon>Hirsutella</taxon>
    </lineage>
</organism>
<dbReference type="AlphaFoldDB" id="A0A0F7ZJI0"/>
<dbReference type="GO" id="GO:0005886">
    <property type="term" value="C:plasma membrane"/>
    <property type="evidence" value="ECO:0007669"/>
    <property type="project" value="TreeGrafter"/>
</dbReference>
<evidence type="ECO:0000256" key="10">
    <source>
        <dbReference type="ARBA" id="ARBA00022842"/>
    </source>
</evidence>
<feature type="compositionally biased region" description="Polar residues" evidence="15">
    <location>
        <begin position="1"/>
        <end position="17"/>
    </location>
</feature>
<proteinExistence type="predicted"/>
<feature type="domain" description="Cation-transporting P-type ATPase N-terminal" evidence="18">
    <location>
        <begin position="198"/>
        <end position="240"/>
    </location>
</feature>
<dbReference type="GO" id="GO:0005388">
    <property type="term" value="F:P-type calcium transporter activity"/>
    <property type="evidence" value="ECO:0007669"/>
    <property type="project" value="UniProtKB-EC"/>
</dbReference>
<evidence type="ECO:0000256" key="14">
    <source>
        <dbReference type="ARBA" id="ARBA00023136"/>
    </source>
</evidence>
<dbReference type="FunFam" id="1.20.1110.10:FF:000002">
    <property type="entry name" value="Calcium-transporting ATPase"/>
    <property type="match status" value="1"/>
</dbReference>
<evidence type="ECO:0000256" key="6">
    <source>
        <dbReference type="ARBA" id="ARBA00022723"/>
    </source>
</evidence>
<keyword evidence="12 16" id="KW-1133">Transmembrane helix</keyword>
<protein>
    <recommendedName>
        <fullName evidence="2">P-type Ca(2+) transporter</fullName>
        <ecNumber evidence="2">7.2.2.10</ecNumber>
    </recommendedName>
</protein>
<keyword evidence="8" id="KW-0106">Calcium</keyword>
<keyword evidence="20" id="KW-1185">Reference proteome</keyword>
<dbReference type="InterPro" id="IPR059000">
    <property type="entry name" value="ATPase_P-type_domA"/>
</dbReference>
<evidence type="ECO:0000256" key="2">
    <source>
        <dbReference type="ARBA" id="ARBA00012790"/>
    </source>
</evidence>
<keyword evidence="4" id="KW-0109">Calcium transport</keyword>
<keyword evidence="11" id="KW-1278">Translocase</keyword>
<comment type="subcellular location">
    <subcellularLocation>
        <location evidence="1">Endomembrane system</location>
        <topology evidence="1">Multi-pass membrane protein</topology>
    </subcellularLocation>
</comment>
<keyword evidence="6" id="KW-0479">Metal-binding</keyword>
<dbReference type="SUPFAM" id="SSF81653">
    <property type="entry name" value="Calcium ATPase, transduction domain A"/>
    <property type="match status" value="1"/>
</dbReference>
<name>A0A0F7ZJI0_9HYPO</name>
<evidence type="ECO:0000256" key="15">
    <source>
        <dbReference type="SAM" id="MobiDB-lite"/>
    </source>
</evidence>
<dbReference type="EC" id="7.2.2.10" evidence="2"/>
<accession>A0A0F7ZJI0</accession>
<feature type="compositionally biased region" description="Polar residues" evidence="15">
    <location>
        <begin position="37"/>
        <end position="64"/>
    </location>
</feature>
<dbReference type="Pfam" id="PF00122">
    <property type="entry name" value="E1-E2_ATPase"/>
    <property type="match status" value="1"/>
</dbReference>
<evidence type="ECO:0000256" key="9">
    <source>
        <dbReference type="ARBA" id="ARBA00022840"/>
    </source>
</evidence>
<evidence type="ECO:0000256" key="13">
    <source>
        <dbReference type="ARBA" id="ARBA00023065"/>
    </source>
</evidence>
<dbReference type="GO" id="GO:0005524">
    <property type="term" value="F:ATP binding"/>
    <property type="evidence" value="ECO:0007669"/>
    <property type="project" value="UniProtKB-KW"/>
</dbReference>
<evidence type="ECO:0000259" key="18">
    <source>
        <dbReference type="Pfam" id="PF00690"/>
    </source>
</evidence>
<dbReference type="GO" id="GO:0046872">
    <property type="term" value="F:metal ion binding"/>
    <property type="evidence" value="ECO:0007669"/>
    <property type="project" value="UniProtKB-KW"/>
</dbReference>
<dbReference type="FunFam" id="2.70.150.10:FF:000028">
    <property type="entry name" value="Calcium-transporting ATPase"/>
    <property type="match status" value="1"/>
</dbReference>
<evidence type="ECO:0000256" key="7">
    <source>
        <dbReference type="ARBA" id="ARBA00022741"/>
    </source>
</evidence>
<evidence type="ECO:0000256" key="11">
    <source>
        <dbReference type="ARBA" id="ARBA00022967"/>
    </source>
</evidence>
<dbReference type="Pfam" id="PF00690">
    <property type="entry name" value="Cation_ATPase_N"/>
    <property type="match status" value="1"/>
</dbReference>
<dbReference type="Gene3D" id="2.70.150.10">
    <property type="entry name" value="Calcium-transporting ATPase, cytoplasmic transduction domain A"/>
    <property type="match status" value="1"/>
</dbReference>
<evidence type="ECO:0000256" key="12">
    <source>
        <dbReference type="ARBA" id="ARBA00022989"/>
    </source>
</evidence>
<keyword evidence="3" id="KW-0813">Transport</keyword>
<dbReference type="Gene3D" id="1.20.1110.10">
    <property type="entry name" value="Calcium-transporting ATPase, transmembrane domain"/>
    <property type="match status" value="1"/>
</dbReference>
<dbReference type="GO" id="GO:0012505">
    <property type="term" value="C:endomembrane system"/>
    <property type="evidence" value="ECO:0007669"/>
    <property type="project" value="UniProtKB-SubCell"/>
</dbReference>
<dbReference type="InterPro" id="IPR008250">
    <property type="entry name" value="ATPase_P-typ_transduc_dom_A_sf"/>
</dbReference>
<evidence type="ECO:0000256" key="4">
    <source>
        <dbReference type="ARBA" id="ARBA00022568"/>
    </source>
</evidence>
<dbReference type="InterPro" id="IPR004014">
    <property type="entry name" value="ATPase_P-typ_cation-transptr_N"/>
</dbReference>
<sequence length="473" mass="51072">MDSSDIPQRLTRPNTPTIVIDVSAIPHDHERDDHPAPQSSSQRDSNTLDVPTTTANSWNSSKPTAGNAGPIDGHLSKSRSLDDIRRSTATALRPDPGEEDLFNVENNPFAFCPGQLGKLINPKSLAAFLALGGLLGLERGLQSNRRAGLGTDERRITESVTFEQATSTPPTHGRLEHDQQCVVQLPLSPTSGPGGRFADRKRVFGENRLPERKSKSFLQLAWVALQDRVLILLSIAAVVSLALGLYQTFGQTHHEGAKVDWVEGVAIIVAIAIVVIVGALNDWQKERQFQKLNTKKEDRLVKVIRSGSPTTMSVYDVVVGDLMLLEAGDVVPVDGVFIDGHSLSCDESSATGESDLVKKAPADDVLHALLYREAPELKRLDPFIVSGARVLDGVGSFLVTAVGQNSSHGRTMMSLREDPGLTPLQSKLNILAGYIAKLGSGAGCLLFSVLLIKFLAGLPRNDEPPEEKGQNFL</sequence>
<evidence type="ECO:0000256" key="16">
    <source>
        <dbReference type="SAM" id="Phobius"/>
    </source>
</evidence>
<keyword evidence="13" id="KW-0406">Ion transport</keyword>
<gene>
    <name evidence="19" type="ORF">HIM_10966</name>
</gene>
<feature type="transmembrane region" description="Helical" evidence="16">
    <location>
        <begin position="229"/>
        <end position="249"/>
    </location>
</feature>
<keyword evidence="9" id="KW-0067">ATP-binding</keyword>
<dbReference type="PANTHER" id="PTHR24093">
    <property type="entry name" value="CATION TRANSPORTING ATPASE"/>
    <property type="match status" value="1"/>
</dbReference>
<evidence type="ECO:0000256" key="8">
    <source>
        <dbReference type="ARBA" id="ARBA00022837"/>
    </source>
</evidence>
<keyword evidence="7" id="KW-0547">Nucleotide-binding</keyword>
<evidence type="ECO:0000259" key="17">
    <source>
        <dbReference type="Pfam" id="PF00122"/>
    </source>
</evidence>
<evidence type="ECO:0000256" key="1">
    <source>
        <dbReference type="ARBA" id="ARBA00004127"/>
    </source>
</evidence>
<reference evidence="19 20" key="1">
    <citation type="journal article" date="2014" name="Genome Biol. Evol.">
        <title>Comparative genomics and transcriptomics analyses reveal divergent lifestyle features of nematode endoparasitic fungus Hirsutella minnesotensis.</title>
        <authorList>
            <person name="Lai Y."/>
            <person name="Liu K."/>
            <person name="Zhang X."/>
            <person name="Zhang X."/>
            <person name="Li K."/>
            <person name="Wang N."/>
            <person name="Shu C."/>
            <person name="Wu Y."/>
            <person name="Wang C."/>
            <person name="Bushley K.E."/>
            <person name="Xiang M."/>
            <person name="Liu X."/>
        </authorList>
    </citation>
    <scope>NUCLEOTIDE SEQUENCE [LARGE SCALE GENOMIC DNA]</scope>
    <source>
        <strain evidence="19 20">3608</strain>
    </source>
</reference>
<feature type="transmembrane region" description="Helical" evidence="16">
    <location>
        <begin position="261"/>
        <end position="281"/>
    </location>
</feature>